<comment type="caution">
    <text evidence="11">The sequence shown here is derived from an EMBL/GenBank/DDBJ whole genome shotgun (WGS) entry which is preliminary data.</text>
</comment>
<dbReference type="Gene3D" id="3.40.50.300">
    <property type="entry name" value="P-loop containing nucleotide triphosphate hydrolases"/>
    <property type="match status" value="1"/>
</dbReference>
<dbReference type="PANTHER" id="PTHR12705">
    <property type="entry name" value="ORIGIN RECOGNITION COMPLEX SUBUNIT 5"/>
    <property type="match status" value="1"/>
</dbReference>
<evidence type="ECO:0000259" key="8">
    <source>
        <dbReference type="Pfam" id="PF13191"/>
    </source>
</evidence>
<evidence type="ECO:0000256" key="4">
    <source>
        <dbReference type="ARBA" id="ARBA00022741"/>
    </source>
</evidence>
<evidence type="ECO:0000256" key="6">
    <source>
        <dbReference type="ARBA" id="ARBA00023242"/>
    </source>
</evidence>
<evidence type="ECO:0000256" key="1">
    <source>
        <dbReference type="ARBA" id="ARBA00004123"/>
    </source>
</evidence>
<keyword evidence="6" id="KW-0539">Nucleus</keyword>
<dbReference type="EMBL" id="JAWXYG010000006">
    <property type="protein sequence ID" value="KAK4268808.1"/>
    <property type="molecule type" value="Genomic_DNA"/>
</dbReference>
<reference evidence="11" key="1">
    <citation type="submission" date="2023-10" db="EMBL/GenBank/DDBJ databases">
        <title>Chromosome-level genome of the transformable northern wattle, Acacia crassicarpa.</title>
        <authorList>
            <person name="Massaro I."/>
            <person name="Sinha N.R."/>
            <person name="Poethig S."/>
            <person name="Leichty A.R."/>
        </authorList>
    </citation>
    <scope>NUCLEOTIDE SEQUENCE</scope>
    <source>
        <strain evidence="11">Acra3RX</strain>
        <tissue evidence="11">Leaf</tissue>
    </source>
</reference>
<organism evidence="11 12">
    <name type="scientific">Acacia crassicarpa</name>
    <name type="common">northern wattle</name>
    <dbReference type="NCBI Taxonomy" id="499986"/>
    <lineage>
        <taxon>Eukaryota</taxon>
        <taxon>Viridiplantae</taxon>
        <taxon>Streptophyta</taxon>
        <taxon>Embryophyta</taxon>
        <taxon>Tracheophyta</taxon>
        <taxon>Spermatophyta</taxon>
        <taxon>Magnoliopsida</taxon>
        <taxon>eudicotyledons</taxon>
        <taxon>Gunneridae</taxon>
        <taxon>Pentapetalae</taxon>
        <taxon>rosids</taxon>
        <taxon>fabids</taxon>
        <taxon>Fabales</taxon>
        <taxon>Fabaceae</taxon>
        <taxon>Caesalpinioideae</taxon>
        <taxon>mimosoid clade</taxon>
        <taxon>Acacieae</taxon>
        <taxon>Acacia</taxon>
    </lineage>
</organism>
<keyword evidence="12" id="KW-1185">Reference proteome</keyword>
<dbReference type="PANTHER" id="PTHR12705:SF0">
    <property type="entry name" value="ORIGIN RECOGNITION COMPLEX SUBUNIT 5"/>
    <property type="match status" value="1"/>
</dbReference>
<dbReference type="GO" id="GO:0006270">
    <property type="term" value="P:DNA replication initiation"/>
    <property type="evidence" value="ECO:0007669"/>
    <property type="project" value="TreeGrafter"/>
</dbReference>
<dbReference type="InterPro" id="IPR020796">
    <property type="entry name" value="ORC5"/>
</dbReference>
<evidence type="ECO:0000256" key="7">
    <source>
        <dbReference type="SAM" id="MobiDB-lite"/>
    </source>
</evidence>
<feature type="domain" description="ORC5 lid" evidence="10">
    <location>
        <begin position="320"/>
        <end position="372"/>
    </location>
</feature>
<dbReference type="InterPro" id="IPR027417">
    <property type="entry name" value="P-loop_NTPase"/>
</dbReference>
<name>A0AAE1MP48_9FABA</name>
<dbReference type="InterPro" id="IPR047088">
    <property type="entry name" value="ORC5_C"/>
</dbReference>
<sequence>MDKEQTPKIARRTTRSLASASTLDNALTEVTNCASPPAINHLIVEGDPDVDREGTPQIPRRTTRSLASASNSDNVATKVTSIDPPTINDLLVGGDPISLDDLISTFPGRRNQVLELVRLLGPLNSPILPLFVYGGPSTGKTSIILQLFRHLNRPLVYSSCSTCYNQRILFESILNSLFLHRKSAANGYSNAKRCERPSDFVNFLREALANLINNLKSNSEKSKSNKMEARGTGNMVYLVFDNFHLVREWDKSSTIVPFLFNLYDLLNIPELGLIFISSTSPDTYYANMGYVEPVPVFFPDYTEDNLHQIFLRNQANQKLYSSFLDVVLRPFCRITRQVDELFATFKSLFEKYCEPLSDNGVVPSEDMKRRLFSHLKPHIGSYLNEIFKVSFPPSLELETHKETKRKGNPKKLERYEEIEELEFHMSTCAKYLLISAFLASRNPATLDDSLFDSTGGSNSRKRKRKTSTKVQEQKQSAEEELLMKGPGTFPLERLLAIFQCIVSVAEDPSDEEDQRNDGLGIHGGNGGLMSDVLLQLSSLCNANFIIKGGSCAIEGSTRYRSAISEDLALKVARSLKFPLSKYLYRR</sequence>
<gene>
    <name evidence="11" type="ORF">QN277_022046</name>
</gene>
<protein>
    <recommendedName>
        <fullName evidence="13">Orc1-like AAA ATPase domain-containing protein</fullName>
    </recommendedName>
</protein>
<evidence type="ECO:0000256" key="5">
    <source>
        <dbReference type="ARBA" id="ARBA00022840"/>
    </source>
</evidence>
<evidence type="ECO:0000256" key="2">
    <source>
        <dbReference type="ARBA" id="ARBA00006269"/>
    </source>
</evidence>
<evidence type="ECO:0008006" key="13">
    <source>
        <dbReference type="Google" id="ProtNLM"/>
    </source>
</evidence>
<proteinExistence type="inferred from homology"/>
<feature type="region of interest" description="Disordered" evidence="7">
    <location>
        <begin position="45"/>
        <end position="72"/>
    </location>
</feature>
<feature type="domain" description="Orc1-like AAA ATPase" evidence="8">
    <location>
        <begin position="105"/>
        <end position="253"/>
    </location>
</feature>
<dbReference type="Pfam" id="PF21639">
    <property type="entry name" value="ORC5_lid"/>
    <property type="match status" value="1"/>
</dbReference>
<dbReference type="SUPFAM" id="SSF52540">
    <property type="entry name" value="P-loop containing nucleoside triphosphate hydrolases"/>
    <property type="match status" value="1"/>
</dbReference>
<dbReference type="Pfam" id="PF13191">
    <property type="entry name" value="AAA_16"/>
    <property type="match status" value="1"/>
</dbReference>
<dbReference type="Pfam" id="PF14630">
    <property type="entry name" value="ORC5_C"/>
    <property type="match status" value="1"/>
</dbReference>
<dbReference type="FunFam" id="3.40.50.300:FF:002310">
    <property type="entry name" value="Origin of replication complex subunit 5"/>
    <property type="match status" value="1"/>
</dbReference>
<evidence type="ECO:0000256" key="3">
    <source>
        <dbReference type="ARBA" id="ARBA00022705"/>
    </source>
</evidence>
<evidence type="ECO:0000313" key="12">
    <source>
        <dbReference type="Proteomes" id="UP001293593"/>
    </source>
</evidence>
<dbReference type="InterPro" id="IPR041664">
    <property type="entry name" value="AAA_16"/>
</dbReference>
<accession>A0AAE1MP48</accession>
<comment type="subcellular location">
    <subcellularLocation>
        <location evidence="1">Nucleus</location>
    </subcellularLocation>
</comment>
<feature type="region of interest" description="Disordered" evidence="7">
    <location>
        <begin position="448"/>
        <end position="479"/>
    </location>
</feature>
<keyword evidence="4" id="KW-0547">Nucleotide-binding</keyword>
<evidence type="ECO:0000259" key="10">
    <source>
        <dbReference type="Pfam" id="PF21639"/>
    </source>
</evidence>
<dbReference type="InterPro" id="IPR048866">
    <property type="entry name" value="ORC5_lid"/>
</dbReference>
<dbReference type="GO" id="GO:0005664">
    <property type="term" value="C:nuclear origin of replication recognition complex"/>
    <property type="evidence" value="ECO:0007669"/>
    <property type="project" value="TreeGrafter"/>
</dbReference>
<evidence type="ECO:0000259" key="9">
    <source>
        <dbReference type="Pfam" id="PF14630"/>
    </source>
</evidence>
<comment type="similarity">
    <text evidence="2">Belongs to the ORC5 family.</text>
</comment>
<evidence type="ECO:0000313" key="11">
    <source>
        <dbReference type="EMBL" id="KAK4268808.1"/>
    </source>
</evidence>
<keyword evidence="3" id="KW-0235">DNA replication</keyword>
<feature type="domain" description="Origin recognition complex subunit 5 C-terminal" evidence="9">
    <location>
        <begin position="425"/>
        <end position="583"/>
    </location>
</feature>
<dbReference type="AlphaFoldDB" id="A0AAE1MP48"/>
<dbReference type="GO" id="GO:0003688">
    <property type="term" value="F:DNA replication origin binding"/>
    <property type="evidence" value="ECO:0007669"/>
    <property type="project" value="TreeGrafter"/>
</dbReference>
<dbReference type="Proteomes" id="UP001293593">
    <property type="component" value="Unassembled WGS sequence"/>
</dbReference>
<keyword evidence="5" id="KW-0067">ATP-binding</keyword>